<name>A0A837A9D1_9TRYP</name>
<feature type="region of interest" description="Disordered" evidence="2">
    <location>
        <begin position="238"/>
        <end position="302"/>
    </location>
</feature>
<dbReference type="OrthoDB" id="272960at2759"/>
<feature type="compositionally biased region" description="Polar residues" evidence="2">
    <location>
        <begin position="268"/>
        <end position="289"/>
    </location>
</feature>
<keyword evidence="1" id="KW-0175">Coiled coil</keyword>
<proteinExistence type="predicted"/>
<organism evidence="3 4">
    <name type="scientific">Porcisia hertigi</name>
    <dbReference type="NCBI Taxonomy" id="2761500"/>
    <lineage>
        <taxon>Eukaryota</taxon>
        <taxon>Discoba</taxon>
        <taxon>Euglenozoa</taxon>
        <taxon>Kinetoplastea</taxon>
        <taxon>Metakinetoplastina</taxon>
        <taxon>Trypanosomatida</taxon>
        <taxon>Trypanosomatidae</taxon>
        <taxon>Leishmaniinae</taxon>
        <taxon>Porcisia</taxon>
    </lineage>
</organism>
<evidence type="ECO:0000313" key="3">
    <source>
        <dbReference type="EMBL" id="KAG5512298.1"/>
    </source>
</evidence>
<dbReference type="EMBL" id="JAFJZO010000001">
    <property type="protein sequence ID" value="KAG5512298.1"/>
    <property type="molecule type" value="Genomic_DNA"/>
</dbReference>
<dbReference type="AlphaFoldDB" id="A0A837A9D1"/>
<dbReference type="GeneID" id="94293828"/>
<feature type="coiled-coil region" evidence="1">
    <location>
        <begin position="546"/>
        <end position="580"/>
    </location>
</feature>
<evidence type="ECO:0000313" key="4">
    <source>
        <dbReference type="Proteomes" id="UP000674318"/>
    </source>
</evidence>
<evidence type="ECO:0000256" key="1">
    <source>
        <dbReference type="SAM" id="Coils"/>
    </source>
</evidence>
<dbReference type="RefSeq" id="XP_067760010.1">
    <property type="nucleotide sequence ID" value="XM_067903751.1"/>
</dbReference>
<keyword evidence="4" id="KW-1185">Reference proteome</keyword>
<comment type="caution">
    <text evidence="3">The sequence shown here is derived from an EMBL/GenBank/DDBJ whole genome shotgun (WGS) entry which is preliminary data.</text>
</comment>
<dbReference type="KEGG" id="phet:94293828"/>
<protein>
    <submittedName>
        <fullName evidence="3">Uncharacterized protein</fullName>
    </submittedName>
</protein>
<gene>
    <name evidence="3" type="ORF">JKF63_07820</name>
</gene>
<reference evidence="3 4" key="1">
    <citation type="submission" date="2021-02" db="EMBL/GenBank/DDBJ databases">
        <title>Porcisia hertigi Genome sequencing and assembly.</title>
        <authorList>
            <person name="Almutairi H."/>
            <person name="Gatherer D."/>
        </authorList>
    </citation>
    <scope>NUCLEOTIDE SEQUENCE [LARGE SCALE GENOMIC DNA]</scope>
    <source>
        <strain evidence="3 4">C119</strain>
    </source>
</reference>
<sequence length="823" mass="91515">MERPPWPEPTRLSPYFFQQVVSRVPPADAPPGDVTKDPVGDNPPPQGHASLLTDAMPEGCTATKKTSPPSSSPGPASAYALGVNAGVLEFCAGASAAATARPDAGAPVRVTSDAATDAALWKCFTPSSFREGFEEFIKAESAQTESLRRCVTAAWRDVEHIQERNTLRRATLKGFLADPGAAWREQVRKKLFWQMADIVQRYGFEVDMDDKDKDGGAEARLADSERVTLDFTLDCDVANEDQDTNPHSRGAKALSGSSSEDEGDRVDTSVSGLPLSSHQPQQDEVTATTEPHAAKASAKSSKELLNPCNRRHFLRRMFAPLQRMRESLPKWTALLLHDILNLQKSVFPSLEKRVQDSVYFKVPLHRPFLTAQAALQLCVQQKRVAPDTEVVQVPVYRQLEQQGQLWSDFVQAHESFAATVVAAAESEKKLCAGIPAPTVPSAEDEITHTTQRWATAEALWTLLFDELDRCKSFFGDAIASRNAVREGATAEMSAVQESVRTHRSHGETTMAVMRSEAEACAEMLSRNSQRTLTAVEEMESTFTSERNRLQQSIARGEARLTQLEEQQEKSARRVREALKAFFMEQLQYEETSQALLQDHLSLTQLETSHNQLRRTVEQRRVDAVGCKRETVALQQLLNDGDTAVQQIFDACEAHCRRMETDNHFIQCRLVDQCTLALQQRCRCLHAIAALYEQRYAILEARTGDAWQLQFLLSSERDWAVANLSDARAEVIQLEHDWIKVRAMRNELELPPAKLDPHVVTPEWQKLMATLLNLDAPPSLQRRLPTLRTHAATMARPVAGCGQQAVRHLLSDTATAQASLSSAP</sequence>
<feature type="region of interest" description="Disordered" evidence="2">
    <location>
        <begin position="21"/>
        <end position="75"/>
    </location>
</feature>
<dbReference type="Proteomes" id="UP000674318">
    <property type="component" value="Chromosome 1"/>
</dbReference>
<feature type="compositionally biased region" description="Low complexity" evidence="2">
    <location>
        <begin position="61"/>
        <end position="75"/>
    </location>
</feature>
<evidence type="ECO:0000256" key="2">
    <source>
        <dbReference type="SAM" id="MobiDB-lite"/>
    </source>
</evidence>
<accession>A0A837A9D1</accession>